<evidence type="ECO:0008006" key="6">
    <source>
        <dbReference type="Google" id="ProtNLM"/>
    </source>
</evidence>
<dbReference type="OrthoDB" id="9813771at2"/>
<dbReference type="EMBL" id="CVTD020000007">
    <property type="protein sequence ID" value="CRZ33399.1"/>
    <property type="molecule type" value="Genomic_DNA"/>
</dbReference>
<dbReference type="GO" id="GO:0006446">
    <property type="term" value="P:regulation of translational initiation"/>
    <property type="evidence" value="ECO:0007669"/>
    <property type="project" value="TreeGrafter"/>
</dbReference>
<dbReference type="PANTHER" id="PTHR16301:SF20">
    <property type="entry name" value="IMPACT FAMILY MEMBER YIGZ"/>
    <property type="match status" value="1"/>
</dbReference>
<comment type="similarity">
    <text evidence="1">Belongs to the IMPACT family.</text>
</comment>
<accession>A0A0H5SDA5</accession>
<dbReference type="Gene3D" id="3.30.70.240">
    <property type="match status" value="1"/>
</dbReference>
<dbReference type="SUPFAM" id="SSF54980">
    <property type="entry name" value="EF-G C-terminal domain-like"/>
    <property type="match status" value="1"/>
</dbReference>
<evidence type="ECO:0000259" key="3">
    <source>
        <dbReference type="Pfam" id="PF09186"/>
    </source>
</evidence>
<dbReference type="PROSITE" id="PS00910">
    <property type="entry name" value="UPF0029"/>
    <property type="match status" value="1"/>
</dbReference>
<evidence type="ECO:0000313" key="5">
    <source>
        <dbReference type="Proteomes" id="UP000236497"/>
    </source>
</evidence>
<feature type="domain" description="Impact N-terminal" evidence="2">
    <location>
        <begin position="22"/>
        <end position="125"/>
    </location>
</feature>
<gene>
    <name evidence="4" type="ORF">HHT355_0185</name>
</gene>
<dbReference type="Pfam" id="PF01205">
    <property type="entry name" value="Impact_N"/>
    <property type="match status" value="1"/>
</dbReference>
<dbReference type="InterPro" id="IPR015269">
    <property type="entry name" value="UPF0029_Impact_C"/>
</dbReference>
<dbReference type="InterPro" id="IPR023582">
    <property type="entry name" value="Impact"/>
</dbReference>
<dbReference type="GO" id="GO:0005737">
    <property type="term" value="C:cytoplasm"/>
    <property type="evidence" value="ECO:0007669"/>
    <property type="project" value="TreeGrafter"/>
</dbReference>
<dbReference type="PANTHER" id="PTHR16301">
    <property type="entry name" value="IMPACT-RELATED"/>
    <property type="match status" value="1"/>
</dbReference>
<proteinExistence type="inferred from homology"/>
<feature type="domain" description="UPF0029" evidence="3">
    <location>
        <begin position="145"/>
        <end position="197"/>
    </location>
</feature>
<dbReference type="Pfam" id="PF09186">
    <property type="entry name" value="DUF1949"/>
    <property type="match status" value="1"/>
</dbReference>
<dbReference type="SUPFAM" id="SSF54211">
    <property type="entry name" value="Ribosomal protein S5 domain 2-like"/>
    <property type="match status" value="1"/>
</dbReference>
<evidence type="ECO:0000259" key="2">
    <source>
        <dbReference type="Pfam" id="PF01205"/>
    </source>
</evidence>
<organism evidence="4 5">
    <name type="scientific">Herbinix hemicellulosilytica</name>
    <dbReference type="NCBI Taxonomy" id="1564487"/>
    <lineage>
        <taxon>Bacteria</taxon>
        <taxon>Bacillati</taxon>
        <taxon>Bacillota</taxon>
        <taxon>Clostridia</taxon>
        <taxon>Lachnospirales</taxon>
        <taxon>Lachnospiraceae</taxon>
        <taxon>Herbinix</taxon>
    </lineage>
</organism>
<dbReference type="InterPro" id="IPR001498">
    <property type="entry name" value="Impact_N"/>
</dbReference>
<dbReference type="NCBIfam" id="TIGR00257">
    <property type="entry name" value="IMPACT_YIGZ"/>
    <property type="match status" value="1"/>
</dbReference>
<dbReference type="InterPro" id="IPR015796">
    <property type="entry name" value="Impact_YigZ-like"/>
</dbReference>
<dbReference type="InterPro" id="IPR035647">
    <property type="entry name" value="EFG_III/V"/>
</dbReference>
<dbReference type="Proteomes" id="UP000236497">
    <property type="component" value="Unassembled WGS sequence"/>
</dbReference>
<dbReference type="Gene3D" id="3.30.230.30">
    <property type="entry name" value="Impact, N-terminal domain"/>
    <property type="match status" value="1"/>
</dbReference>
<evidence type="ECO:0000313" key="4">
    <source>
        <dbReference type="EMBL" id="CRZ33399.1"/>
    </source>
</evidence>
<sequence>MDQSLESYKTIYQGGTGEIIMKKSRFIATVSPAETEEEALDFIQQLKKKYWDATHNCYAYIIGIKNPVMRCSDDGEPSKTAGKPMLDVLIAKELTNLVVVVTRYFGGTLLGTGGLVKAYQTATIEGLNNSIIISKEPGVHMRLITDYNLVGKIQYYLGQENYHILSSDYTDTVALDVIIPADKVNAFQKKLADLSNGTLKAAEIKKTYYALIEGQVHLL</sequence>
<name>A0A0H5SDA5_HERHM</name>
<dbReference type="InterPro" id="IPR020569">
    <property type="entry name" value="UPF0029_Impact_CS"/>
</dbReference>
<dbReference type="RefSeq" id="WP_103201582.1">
    <property type="nucleotide sequence ID" value="NZ_CVTD020000007.1"/>
</dbReference>
<keyword evidence="5" id="KW-1185">Reference proteome</keyword>
<protein>
    <recommendedName>
        <fullName evidence="6">YigZ family protein</fullName>
    </recommendedName>
</protein>
<reference evidence="4 5" key="1">
    <citation type="submission" date="2015-06" db="EMBL/GenBank/DDBJ databases">
        <authorList>
            <person name="Wibberg Daniel"/>
        </authorList>
    </citation>
    <scope>NUCLEOTIDE SEQUENCE [LARGE SCALE GENOMIC DNA]</scope>
    <source>
        <strain evidence="4 5">T3/55T</strain>
    </source>
</reference>
<dbReference type="InterPro" id="IPR036956">
    <property type="entry name" value="Impact_N_sf"/>
</dbReference>
<dbReference type="AlphaFoldDB" id="A0A0H5SDA5"/>
<dbReference type="InterPro" id="IPR020568">
    <property type="entry name" value="Ribosomal_Su5_D2-typ_SF"/>
</dbReference>
<evidence type="ECO:0000256" key="1">
    <source>
        <dbReference type="ARBA" id="ARBA00007665"/>
    </source>
</evidence>